<reference evidence="1" key="2">
    <citation type="submission" date="2023-03" db="EMBL/GenBank/DDBJ databases">
        <authorList>
            <person name="Inwood S.N."/>
            <person name="Skelly J.G."/>
            <person name="Guhlin J."/>
            <person name="Harrop T.W.R."/>
            <person name="Goldson S.G."/>
            <person name="Dearden P.K."/>
        </authorList>
    </citation>
    <scope>NUCLEOTIDE SEQUENCE</scope>
    <source>
        <strain evidence="1">Irish</strain>
        <tissue evidence="1">Whole body</tissue>
    </source>
</reference>
<dbReference type="AlphaFoldDB" id="A0AA39FV92"/>
<proteinExistence type="predicted"/>
<keyword evidence="2" id="KW-1185">Reference proteome</keyword>
<accession>A0AA39FV92</accession>
<dbReference type="Proteomes" id="UP001168990">
    <property type="component" value="Unassembled WGS sequence"/>
</dbReference>
<dbReference type="EMBL" id="JAQQBS010000001">
    <property type="protein sequence ID" value="KAK0176241.1"/>
    <property type="molecule type" value="Genomic_DNA"/>
</dbReference>
<sequence>MASKDKKDAITLLQRVFKKLLKGNECVERSLLNACYQFGGLLLQRVDNVHHYAFMQGHIFSEFYGLEEAEVMDLLKKLQRFEEFNEIKERYNGYKTTLRDGRYIQIYAPWLIVSHLKSERFGCSHISRPLVDEIGHYKIRPKIAELMSGKCVTIRYVKNYEVKDIEILSKVSCESEINDYDVDLFIQFLYENGFLCLTDFGDDYLTLAIPNKGVYSQIDNIMYFINLKKKYSDPHFFLIRKFIESLENVARSCEEDRVRALADSIHVLFRNWIKRSNMPSNKFDVDGLLYTTMLQKSMDAGLARFTLIGTKCDALSVIGDLNAAFMFDIKVNNKKSNYAHRQIFDKRYDTLLEDESLEKKFSKYIRNLFIKKRIYLGIHIDWDCKISITYSLNNMDPNMVVSRDIKLILVD</sequence>
<comment type="caution">
    <text evidence="1">The sequence shown here is derived from an EMBL/GenBank/DDBJ whole genome shotgun (WGS) entry which is preliminary data.</text>
</comment>
<dbReference type="PANTHER" id="PTHR34825">
    <property type="entry name" value="CONSERVED PROTEIN, WITH A WEAK D-GALACTARATE DEHYDRATASE/ALTRONATE HYDROLASE DOMAIN"/>
    <property type="match status" value="1"/>
</dbReference>
<gene>
    <name evidence="1" type="ORF">PV328_000394</name>
</gene>
<dbReference type="PANTHER" id="PTHR34825:SF1">
    <property type="entry name" value="AAA-ATPASE-LIKE DOMAIN-CONTAINING PROTEIN"/>
    <property type="match status" value="1"/>
</dbReference>
<evidence type="ECO:0000313" key="1">
    <source>
        <dbReference type="EMBL" id="KAK0176241.1"/>
    </source>
</evidence>
<organism evidence="1 2">
    <name type="scientific">Microctonus aethiopoides</name>
    <dbReference type="NCBI Taxonomy" id="144406"/>
    <lineage>
        <taxon>Eukaryota</taxon>
        <taxon>Metazoa</taxon>
        <taxon>Ecdysozoa</taxon>
        <taxon>Arthropoda</taxon>
        <taxon>Hexapoda</taxon>
        <taxon>Insecta</taxon>
        <taxon>Pterygota</taxon>
        <taxon>Neoptera</taxon>
        <taxon>Endopterygota</taxon>
        <taxon>Hymenoptera</taxon>
        <taxon>Apocrita</taxon>
        <taxon>Ichneumonoidea</taxon>
        <taxon>Braconidae</taxon>
        <taxon>Euphorinae</taxon>
        <taxon>Microctonus</taxon>
    </lineage>
</organism>
<evidence type="ECO:0000313" key="2">
    <source>
        <dbReference type="Proteomes" id="UP001168990"/>
    </source>
</evidence>
<reference evidence="1" key="1">
    <citation type="journal article" date="2023" name="bioRxiv">
        <title>Scaffold-level genome assemblies of two parasitoid biocontrol wasps reveal the parthenogenesis mechanism and an associated novel virus.</title>
        <authorList>
            <person name="Inwood S."/>
            <person name="Skelly J."/>
            <person name="Guhlin J."/>
            <person name="Harrop T."/>
            <person name="Goldson S."/>
            <person name="Dearden P."/>
        </authorList>
    </citation>
    <scope>NUCLEOTIDE SEQUENCE</scope>
    <source>
        <strain evidence="1">Irish</strain>
        <tissue evidence="1">Whole body</tissue>
    </source>
</reference>
<protein>
    <submittedName>
        <fullName evidence="1">Uncharacterized protein</fullName>
    </submittedName>
</protein>
<name>A0AA39FV92_9HYME</name>